<proteinExistence type="predicted"/>
<accession>A0AAW1Q6F2</accession>
<dbReference type="Pfam" id="PF01467">
    <property type="entry name" value="CTP_transf_like"/>
    <property type="match status" value="1"/>
</dbReference>
<evidence type="ECO:0000259" key="2">
    <source>
        <dbReference type="Pfam" id="PF01467"/>
    </source>
</evidence>
<organism evidence="3 4">
    <name type="scientific">[Myrmecia] bisecta</name>
    <dbReference type="NCBI Taxonomy" id="41462"/>
    <lineage>
        <taxon>Eukaryota</taxon>
        <taxon>Viridiplantae</taxon>
        <taxon>Chlorophyta</taxon>
        <taxon>core chlorophytes</taxon>
        <taxon>Trebouxiophyceae</taxon>
        <taxon>Trebouxiales</taxon>
        <taxon>Trebouxiaceae</taxon>
        <taxon>Myrmecia</taxon>
    </lineage>
</organism>
<name>A0AAW1Q6F2_9CHLO</name>
<evidence type="ECO:0000256" key="1">
    <source>
        <dbReference type="SAM" id="MobiDB-lite"/>
    </source>
</evidence>
<gene>
    <name evidence="3" type="ORF">WJX72_010497</name>
</gene>
<dbReference type="EMBL" id="JALJOR010000006">
    <property type="protein sequence ID" value="KAK9815834.1"/>
    <property type="molecule type" value="Genomic_DNA"/>
</dbReference>
<feature type="compositionally biased region" description="Basic and acidic residues" evidence="1">
    <location>
        <begin position="620"/>
        <end position="631"/>
    </location>
</feature>
<reference evidence="3 4" key="1">
    <citation type="journal article" date="2024" name="Nat. Commun.">
        <title>Phylogenomics reveals the evolutionary origins of lichenization in chlorophyte algae.</title>
        <authorList>
            <person name="Puginier C."/>
            <person name="Libourel C."/>
            <person name="Otte J."/>
            <person name="Skaloud P."/>
            <person name="Haon M."/>
            <person name="Grisel S."/>
            <person name="Petersen M."/>
            <person name="Berrin J.G."/>
            <person name="Delaux P.M."/>
            <person name="Dal Grande F."/>
            <person name="Keller J."/>
        </authorList>
    </citation>
    <scope>NUCLEOTIDE SEQUENCE [LARGE SCALE GENOMIC DNA]</scope>
    <source>
        <strain evidence="3 4">SAG 2043</strain>
    </source>
</reference>
<keyword evidence="4" id="KW-1185">Reference proteome</keyword>
<protein>
    <recommendedName>
        <fullName evidence="2">Cytidyltransferase-like domain-containing protein</fullName>
    </recommendedName>
</protein>
<dbReference type="GO" id="GO:0003824">
    <property type="term" value="F:catalytic activity"/>
    <property type="evidence" value="ECO:0007669"/>
    <property type="project" value="InterPro"/>
</dbReference>
<dbReference type="AlphaFoldDB" id="A0AAW1Q6F2"/>
<comment type="caution">
    <text evidence="3">The sequence shown here is derived from an EMBL/GenBank/DDBJ whole genome shotgun (WGS) entry which is preliminary data.</text>
</comment>
<feature type="region of interest" description="Disordered" evidence="1">
    <location>
        <begin position="613"/>
        <end position="639"/>
    </location>
</feature>
<evidence type="ECO:0000313" key="3">
    <source>
        <dbReference type="EMBL" id="KAK9815834.1"/>
    </source>
</evidence>
<dbReference type="Proteomes" id="UP001489004">
    <property type="component" value="Unassembled WGS sequence"/>
</dbReference>
<sequence>MSTARKRLYLWFQGPGAALPPRHALLGALASYYDEVASRKPTLDVIPLFAFAGHTPESVATLPCLEALLSSAAAQDEATQLADQLNHVRSAQHQPELHVHVLHLDTEPPRADLGDAQSDPNASADGRMQLTDGHQQPGEPAAASLPTAGQPSQHHRSAAAAPGVQASEHWQPGEGPQQMEEVRADGEVLQFENVAVGGTFDRLHAGHRVLLAATALVATKSIYIGITADALLAKKANKELLESFDMRRDAAVDFVKAVHPGIEVTAGALVDPNEPTMAATDERMQALVVSQETISGAEAINQYRREHGLKPLKLVIVNLVESSCFRHPQLCLAARELLPSAKAANYICTGFGSKHIWPASGVPEPLQPSDTMPGALESPDRAGSGEAVPLEEVLNDLPGDGKVLAGETREQKENYAITVSNASGYLCHIHMECTFQCLPEVVYAIFTNPDNTGVFRDIKQCGSRKVLEEVTEGAGVRRKVEVEQIGEARVMWMKTDFSTLLRVTEDSTQPDVWTTSFELIKSAVLSRFAGSWVIHPVCDASGTKVVSCRSILDQDILPKGVPSFLAHVPVLGSVLRAICVRAVLRMIEDINQVIDKVRAGVPLEKALHPSPADMKAAEAVQKKGEEAEKRKMQAGSRLL</sequence>
<evidence type="ECO:0000313" key="4">
    <source>
        <dbReference type="Proteomes" id="UP001489004"/>
    </source>
</evidence>
<dbReference type="PANTHER" id="PTHR31385">
    <property type="entry name" value="PUTATIVE (DUF220)-RELATED"/>
    <property type="match status" value="1"/>
</dbReference>
<feature type="region of interest" description="Disordered" evidence="1">
    <location>
        <begin position="365"/>
        <end position="384"/>
    </location>
</feature>
<dbReference type="Gene3D" id="3.40.50.620">
    <property type="entry name" value="HUPs"/>
    <property type="match status" value="1"/>
</dbReference>
<dbReference type="SUPFAM" id="SSF52374">
    <property type="entry name" value="Nucleotidylyl transferase"/>
    <property type="match status" value="1"/>
</dbReference>
<dbReference type="InterPro" id="IPR004821">
    <property type="entry name" value="Cyt_trans-like"/>
</dbReference>
<feature type="domain" description="Cytidyltransferase-like" evidence="2">
    <location>
        <begin position="196"/>
        <end position="316"/>
    </location>
</feature>
<feature type="region of interest" description="Disordered" evidence="1">
    <location>
        <begin position="108"/>
        <end position="180"/>
    </location>
</feature>
<dbReference type="PANTHER" id="PTHR31385:SF1">
    <property type="entry name" value="PUTATIVE (DUF220)-RELATED"/>
    <property type="match status" value="1"/>
</dbReference>
<dbReference type="InterPro" id="IPR014729">
    <property type="entry name" value="Rossmann-like_a/b/a_fold"/>
</dbReference>